<dbReference type="Proteomes" id="UP001497525">
    <property type="component" value="Unassembled WGS sequence"/>
</dbReference>
<name>A0AAV2TTH5_CALDB</name>
<organism evidence="1 2">
    <name type="scientific">Calicophoron daubneyi</name>
    <name type="common">Rumen fluke</name>
    <name type="synonym">Paramphistomum daubneyi</name>
    <dbReference type="NCBI Taxonomy" id="300641"/>
    <lineage>
        <taxon>Eukaryota</taxon>
        <taxon>Metazoa</taxon>
        <taxon>Spiralia</taxon>
        <taxon>Lophotrochozoa</taxon>
        <taxon>Platyhelminthes</taxon>
        <taxon>Trematoda</taxon>
        <taxon>Digenea</taxon>
        <taxon>Plagiorchiida</taxon>
        <taxon>Pronocephalata</taxon>
        <taxon>Paramphistomoidea</taxon>
        <taxon>Paramphistomidae</taxon>
        <taxon>Calicophoron</taxon>
    </lineage>
</organism>
<dbReference type="AlphaFoldDB" id="A0AAV2TTH5"/>
<sequence>MAFINIHAVTSGQNQKLRLSVFARIQGNCEKLVSEEPSLQVETFFNYSSKSGCVLDGTHTFTFKMDLKYRCVTKETKYTRYTKEPKAPIVQSGQDLRPDVESVVQVGVFVPSGARLLNSSISFECSILGAFPDTACGLNYTSLKAGSNLPGLNYEHWEPIYTSDSVNGRKDVMTIDLGTVINTAHSHYAGSDQGDKDQVNFTITIKLVGVSYPTSITFSTKTVFGKYKSEKPVTLKIAEKMQTNSQDAKAHRPILKMEIPNSRKEYSPANWNAFFVRVFAQMDSQWQLGCSNSSLTITYPSLFGNLSVLNSSVHYTPLKVFVNGVSKQSSFLVFIPATQKAFEVTFQLTFEDHLHGFEIPLRSQPVITAELVCSSAKLKAARPPLRSVASEVIRWAESPILADLGRTRSRAGKLHFVDCQLSAFHSPDPAHSIKKARYSSGCGWKVPNLGKKYADFRYMTILLGVRTYLTNVMIYTLGCPNRVLTVGIYGTNDGKQFLFYMNASVAYHSEAVGIVSLPEDTSARGFRIFFEDLKDEDGELLLAVDFMGYTNKTDVIVWEPCSNNQEPLPFPIKPMTILKTNDSLIFCLTYFNLCDRFSPLKRCYRLEDANKTLIFYFGPFVSQMIAYFPRVDILFGISMDGGSLMMSRNSGRKWVSTQMSVYHKFMNYEQNVIKAIPIPWTAKRGVFDRSTKGEKCTAYRAGIWHVCFDGIYKGERKILIWE</sequence>
<dbReference type="EMBL" id="CAXLJL010000778">
    <property type="protein sequence ID" value="CAL5140722.1"/>
    <property type="molecule type" value="Genomic_DNA"/>
</dbReference>
<comment type="caution">
    <text evidence="1">The sequence shown here is derived from an EMBL/GenBank/DDBJ whole genome shotgun (WGS) entry which is preliminary data.</text>
</comment>
<gene>
    <name evidence="1" type="ORF">CDAUBV1_LOCUS16017</name>
</gene>
<accession>A0AAV2TTH5</accession>
<proteinExistence type="predicted"/>
<reference evidence="1" key="1">
    <citation type="submission" date="2024-06" db="EMBL/GenBank/DDBJ databases">
        <authorList>
            <person name="Liu X."/>
            <person name="Lenzi L."/>
            <person name="Haldenby T S."/>
            <person name="Uol C."/>
        </authorList>
    </citation>
    <scope>NUCLEOTIDE SEQUENCE</scope>
</reference>
<evidence type="ECO:0000313" key="2">
    <source>
        <dbReference type="Proteomes" id="UP001497525"/>
    </source>
</evidence>
<evidence type="ECO:0000313" key="1">
    <source>
        <dbReference type="EMBL" id="CAL5140722.1"/>
    </source>
</evidence>
<protein>
    <submittedName>
        <fullName evidence="1">Uncharacterized protein</fullName>
    </submittedName>
</protein>